<dbReference type="InterPro" id="IPR026881">
    <property type="entry name" value="WYL_dom"/>
</dbReference>
<dbReference type="GO" id="GO:0000502">
    <property type="term" value="C:proteasome complex"/>
    <property type="evidence" value="ECO:0007669"/>
    <property type="project" value="UniProtKB-KW"/>
</dbReference>
<accession>A0ABU2BAL8</accession>
<feature type="region of interest" description="Disordered" evidence="1">
    <location>
        <begin position="1"/>
        <end position="46"/>
    </location>
</feature>
<feature type="compositionally biased region" description="Polar residues" evidence="1">
    <location>
        <begin position="1"/>
        <end position="15"/>
    </location>
</feature>
<gene>
    <name evidence="4" type="ORF">J2S37_002191</name>
</gene>
<reference evidence="4 5" key="1">
    <citation type="submission" date="2023-07" db="EMBL/GenBank/DDBJ databases">
        <title>Sequencing the genomes of 1000 actinobacteria strains.</title>
        <authorList>
            <person name="Klenk H.-P."/>
        </authorList>
    </citation>
    <scope>NUCLEOTIDE SEQUENCE [LARGE SCALE GENOMIC DNA]</scope>
    <source>
        <strain evidence="4 5">DSM 44508</strain>
    </source>
</reference>
<evidence type="ECO:0000313" key="5">
    <source>
        <dbReference type="Proteomes" id="UP001183619"/>
    </source>
</evidence>
<dbReference type="PROSITE" id="PS52050">
    <property type="entry name" value="WYL"/>
    <property type="match status" value="1"/>
</dbReference>
<keyword evidence="4" id="KW-0647">Proteasome</keyword>
<protein>
    <submittedName>
        <fullName evidence="4">Proteasome accessory factor B</fullName>
    </submittedName>
</protein>
<dbReference type="PANTHER" id="PTHR34580">
    <property type="match status" value="1"/>
</dbReference>
<dbReference type="RefSeq" id="WP_277103674.1">
    <property type="nucleotide sequence ID" value="NZ_BAAAJS010000051.1"/>
</dbReference>
<dbReference type="Pfam" id="PF13280">
    <property type="entry name" value="WYL"/>
    <property type="match status" value="1"/>
</dbReference>
<evidence type="ECO:0000313" key="4">
    <source>
        <dbReference type="EMBL" id="MDR7355653.1"/>
    </source>
</evidence>
<feature type="domain" description="WCX" evidence="3">
    <location>
        <begin position="304"/>
        <end position="387"/>
    </location>
</feature>
<sequence length="395" mass="43146">MTSTSFPDKTTSQPAAHSERSAPLASPGVDSSRGHGAMPRKDRRDQQLERVTNLTFALLNAANQGREYVSREEIIHQVPGYLLDDAGQPRNQAAINVLFSRDCASLIALGVPLESFKVDGATVWRIQRGEYELPEISFTPAEATVLALAGKMDTSSPLATFSRSGWTKLAARGLDNALSPSPLYTPINDLNVLSAQVVDAIHVAVRTKQRLRFFYRRNPASDFSERWIDPWGLVTLNERVYLVGFDLDRGQARCFRVTKLADIDILDADAYDMSGYGDFQPAPDDVAVTELVRAQIAGGASQATVRIKIQAGHGEQLRSRGRVLTFDECVAAGLPDVSDDPDSHVYELVDVDTDWLVRHAAVLAPYVTVLDPPPVVDEVISLLKTAAGIPQHDGN</sequence>
<dbReference type="InterPro" id="IPR051534">
    <property type="entry name" value="CBASS_pafABC_assoc_protein"/>
</dbReference>
<dbReference type="PANTHER" id="PTHR34580:SF3">
    <property type="entry name" value="PROTEIN PAFB"/>
    <property type="match status" value="1"/>
</dbReference>
<dbReference type="InterPro" id="IPR057727">
    <property type="entry name" value="WCX_dom"/>
</dbReference>
<name>A0ABU2BAL8_9CORY</name>
<feature type="domain" description="WYL" evidence="2">
    <location>
        <begin position="197"/>
        <end position="263"/>
    </location>
</feature>
<dbReference type="Pfam" id="PF25583">
    <property type="entry name" value="WCX"/>
    <property type="match status" value="1"/>
</dbReference>
<evidence type="ECO:0000256" key="1">
    <source>
        <dbReference type="SAM" id="MobiDB-lite"/>
    </source>
</evidence>
<evidence type="ECO:0000259" key="2">
    <source>
        <dbReference type="Pfam" id="PF13280"/>
    </source>
</evidence>
<organism evidence="4 5">
    <name type="scientific">Corynebacterium felinum</name>
    <dbReference type="NCBI Taxonomy" id="131318"/>
    <lineage>
        <taxon>Bacteria</taxon>
        <taxon>Bacillati</taxon>
        <taxon>Actinomycetota</taxon>
        <taxon>Actinomycetes</taxon>
        <taxon>Mycobacteriales</taxon>
        <taxon>Corynebacteriaceae</taxon>
        <taxon>Corynebacterium</taxon>
    </lineage>
</organism>
<dbReference type="EMBL" id="JAVDYF010000001">
    <property type="protein sequence ID" value="MDR7355653.1"/>
    <property type="molecule type" value="Genomic_DNA"/>
</dbReference>
<dbReference type="Proteomes" id="UP001183619">
    <property type="component" value="Unassembled WGS sequence"/>
</dbReference>
<comment type="caution">
    <text evidence="4">The sequence shown here is derived from an EMBL/GenBank/DDBJ whole genome shotgun (WGS) entry which is preliminary data.</text>
</comment>
<keyword evidence="5" id="KW-1185">Reference proteome</keyword>
<evidence type="ECO:0000259" key="3">
    <source>
        <dbReference type="Pfam" id="PF25583"/>
    </source>
</evidence>
<proteinExistence type="predicted"/>